<dbReference type="InterPro" id="IPR041267">
    <property type="entry name" value="NLRP_HD2"/>
</dbReference>
<dbReference type="InterPro" id="IPR041075">
    <property type="entry name" value="NOD1/2_WH"/>
</dbReference>
<dbReference type="SMART" id="SM01288">
    <property type="entry name" value="FISNA"/>
    <property type="match status" value="1"/>
</dbReference>
<dbReference type="GO" id="GO:0005737">
    <property type="term" value="C:cytoplasm"/>
    <property type="evidence" value="ECO:0007669"/>
    <property type="project" value="UniProtKB-SubCell"/>
</dbReference>
<dbReference type="Gene3D" id="3.40.50.300">
    <property type="entry name" value="P-loop containing nucleotide triphosphate hydrolases"/>
    <property type="match status" value="1"/>
</dbReference>
<dbReference type="PROSITE" id="PS50837">
    <property type="entry name" value="NACHT"/>
    <property type="match status" value="1"/>
</dbReference>
<dbReference type="Gene3D" id="3.80.10.10">
    <property type="entry name" value="Ribonuclease Inhibitor"/>
    <property type="match status" value="1"/>
</dbReference>
<evidence type="ECO:0000256" key="4">
    <source>
        <dbReference type="ARBA" id="ARBA00022737"/>
    </source>
</evidence>
<dbReference type="SMART" id="SM00368">
    <property type="entry name" value="LRR_RI"/>
    <property type="match status" value="4"/>
</dbReference>
<dbReference type="SUPFAM" id="SSF52047">
    <property type="entry name" value="RNI-like"/>
    <property type="match status" value="1"/>
</dbReference>
<proteinExistence type="predicted"/>
<dbReference type="InterPro" id="IPR027417">
    <property type="entry name" value="P-loop_NTPase"/>
</dbReference>
<keyword evidence="6" id="KW-0067">ATP-binding</keyword>
<evidence type="ECO:0000256" key="6">
    <source>
        <dbReference type="ARBA" id="ARBA00022840"/>
    </source>
</evidence>
<sequence length="828" mass="93745">MLVQERNSKCFSGQVLQFLFVFSFNQLLKIQIVIIQGCSREFIYSVCCLHSGSPAAFCRHKVQSRLKKFQCVFEGIAKAGKPTLLNEIYTELYITEGGTGELNEEHEVRQIEAASRKADRAETSIRQEELFRPPAGRQEPIRTVMTKGVAGIGKTVLTQKFTLDWAEGKANQNIYFIFPFTFRELNVLKEEKFSLVELVHHFFPETKEAGICSFEDFQIIFIFDGLDECRLPLDFNKTQILTDPRKSTSVGDLLTNLIRGNLLPSARLWITTRPAAANQIPAECVDLVTEVRGFNDPQKEDYFRKRFRDEEQARRIISHIKRSRSLHIMCHIPVFCWITATVLEDLLKSREGGELPKSLTEMYIHFLVVQAKVKKVKYDGGAETDPHWSPESRKMMESLGKLAFEQLQKGNLIFYESDLTECGIDIRAASVNSGVFTQIFREERGLYQDKVFCFIHLSVQEFLAALHVHLTFINSGSAVNKALQSPNGHLDLFLRFFLGLSLQTNQNLLQDLLTQTGSSSQTNQETVQYIKEKISENLSTEKSINLFHCLNELNDGSLVEEIQQFLSSGRLSTDELSPAQWSALVFILVSSGEDLEVFDLKKYSASEEALLRLLPVIKKSLLKHLVYVLKSKPFKFPPKIQCLSSTYSKVKYTIDCDYLKQLTSFVSFRLGYCNLSERSCASLSSVLSSQSSSLRVLDLSNNNLQNSGVKLLSAGLESPHCGLEILRSGLIKIFFQVLYFINLQTIVLYVCSLSGCLITEEGCASLASAVKSNPSHLRVLDLSYNHPGEAGMKLLSAQQEDPDWRLETLRYCITSPNSFPCLTRIRNH</sequence>
<reference evidence="8" key="2">
    <citation type="submission" date="2025-09" db="UniProtKB">
        <authorList>
            <consortium name="Ensembl"/>
        </authorList>
    </citation>
    <scope>IDENTIFICATION</scope>
</reference>
<dbReference type="InterPro" id="IPR001611">
    <property type="entry name" value="Leu-rich_rpt"/>
</dbReference>
<keyword evidence="9" id="KW-1185">Reference proteome</keyword>
<evidence type="ECO:0000256" key="3">
    <source>
        <dbReference type="ARBA" id="ARBA00022614"/>
    </source>
</evidence>
<dbReference type="AlphaFoldDB" id="A0A3B3BT26"/>
<dbReference type="FunFam" id="3.40.50.300:FF:001524">
    <property type="entry name" value="Si:dkey-126g1.7"/>
    <property type="match status" value="1"/>
</dbReference>
<dbReference type="Ensembl" id="ENSOMET00000001766.1">
    <property type="protein sequence ID" value="ENSOMEP00000008851.1"/>
    <property type="gene ID" value="ENSOMEG00000010096.1"/>
</dbReference>
<keyword evidence="4" id="KW-0677">Repeat</keyword>
<dbReference type="Pfam" id="PF17776">
    <property type="entry name" value="NLRC4_HD2"/>
    <property type="match status" value="1"/>
</dbReference>
<dbReference type="GeneTree" id="ENSGT01150000286915"/>
<accession>A0A3B3BT26</accession>
<dbReference type="Pfam" id="PF17779">
    <property type="entry name" value="WHD_NOD2"/>
    <property type="match status" value="1"/>
</dbReference>
<name>A0A3B3BT26_ORYME</name>
<evidence type="ECO:0000256" key="2">
    <source>
        <dbReference type="ARBA" id="ARBA00022490"/>
    </source>
</evidence>
<reference evidence="8" key="1">
    <citation type="submission" date="2025-08" db="UniProtKB">
        <authorList>
            <consortium name="Ensembl"/>
        </authorList>
    </citation>
    <scope>IDENTIFICATION</scope>
</reference>
<evidence type="ECO:0000256" key="5">
    <source>
        <dbReference type="ARBA" id="ARBA00022741"/>
    </source>
</evidence>
<evidence type="ECO:0000313" key="9">
    <source>
        <dbReference type="Proteomes" id="UP000261560"/>
    </source>
</evidence>
<dbReference type="Pfam" id="PF14484">
    <property type="entry name" value="FISNA"/>
    <property type="match status" value="1"/>
</dbReference>
<protein>
    <recommendedName>
        <fullName evidence="7">NACHT domain-containing protein</fullName>
    </recommendedName>
</protein>
<keyword evidence="3" id="KW-0433">Leucine-rich repeat</keyword>
<organism evidence="8 9">
    <name type="scientific">Oryzias melastigma</name>
    <name type="common">Marine medaka</name>
    <dbReference type="NCBI Taxonomy" id="30732"/>
    <lineage>
        <taxon>Eukaryota</taxon>
        <taxon>Metazoa</taxon>
        <taxon>Chordata</taxon>
        <taxon>Craniata</taxon>
        <taxon>Vertebrata</taxon>
        <taxon>Euteleostomi</taxon>
        <taxon>Actinopterygii</taxon>
        <taxon>Neopterygii</taxon>
        <taxon>Teleostei</taxon>
        <taxon>Neoteleostei</taxon>
        <taxon>Acanthomorphata</taxon>
        <taxon>Ovalentaria</taxon>
        <taxon>Atherinomorphae</taxon>
        <taxon>Beloniformes</taxon>
        <taxon>Adrianichthyidae</taxon>
        <taxon>Oryziinae</taxon>
        <taxon>Oryzias</taxon>
    </lineage>
</organism>
<comment type="subcellular location">
    <subcellularLocation>
        <location evidence="1">Cytoplasm</location>
    </subcellularLocation>
</comment>
<dbReference type="Pfam" id="PF13516">
    <property type="entry name" value="LRR_6"/>
    <property type="match status" value="2"/>
</dbReference>
<evidence type="ECO:0000313" key="8">
    <source>
        <dbReference type="Ensembl" id="ENSOMEP00000008851.1"/>
    </source>
</evidence>
<evidence type="ECO:0000256" key="1">
    <source>
        <dbReference type="ARBA" id="ARBA00004496"/>
    </source>
</evidence>
<evidence type="ECO:0000259" key="7">
    <source>
        <dbReference type="PROSITE" id="PS50837"/>
    </source>
</evidence>
<keyword evidence="5" id="KW-0547">Nucleotide-binding</keyword>
<dbReference type="GO" id="GO:0005524">
    <property type="term" value="F:ATP binding"/>
    <property type="evidence" value="ECO:0007669"/>
    <property type="project" value="UniProtKB-KW"/>
</dbReference>
<dbReference type="InterPro" id="IPR007111">
    <property type="entry name" value="NACHT_NTPase"/>
</dbReference>
<dbReference type="InterPro" id="IPR032675">
    <property type="entry name" value="LRR_dom_sf"/>
</dbReference>
<dbReference type="PROSITE" id="PS51450">
    <property type="entry name" value="LRR"/>
    <property type="match status" value="1"/>
</dbReference>
<dbReference type="PANTHER" id="PTHR24106">
    <property type="entry name" value="NACHT, LRR AND CARD DOMAINS-CONTAINING"/>
    <property type="match status" value="1"/>
</dbReference>
<feature type="domain" description="NACHT" evidence="7">
    <location>
        <begin position="142"/>
        <end position="276"/>
    </location>
</feature>
<keyword evidence="2" id="KW-0963">Cytoplasm</keyword>
<dbReference type="InterPro" id="IPR051261">
    <property type="entry name" value="NLR"/>
</dbReference>
<dbReference type="Pfam" id="PF05729">
    <property type="entry name" value="NACHT"/>
    <property type="match status" value="1"/>
</dbReference>
<dbReference type="InterPro" id="IPR029495">
    <property type="entry name" value="NACHT-assoc"/>
</dbReference>
<dbReference type="Proteomes" id="UP000261560">
    <property type="component" value="Unplaced"/>
</dbReference>